<name>A0A9C7PZW7_9RHOD</name>
<dbReference type="AlphaFoldDB" id="A0A9C7PZW7"/>
<evidence type="ECO:0000313" key="2">
    <source>
        <dbReference type="EMBL" id="GJQ13490.1"/>
    </source>
</evidence>
<comment type="caution">
    <text evidence="2">The sequence shown here is derived from an EMBL/GenBank/DDBJ whole genome shotgun (WGS) entry which is preliminary data.</text>
</comment>
<dbReference type="Pfam" id="PF12146">
    <property type="entry name" value="Hydrolase_4"/>
    <property type="match status" value="1"/>
</dbReference>
<reference evidence="2" key="1">
    <citation type="journal article" date="2022" name="Proc. Natl. Acad. Sci. U.S.A.">
        <title>Life cycle and functional genomics of the unicellular red alga Galdieria for elucidating algal and plant evolution and industrial use.</title>
        <authorList>
            <person name="Hirooka S."/>
            <person name="Itabashi T."/>
            <person name="Ichinose T.M."/>
            <person name="Onuma R."/>
            <person name="Fujiwara T."/>
            <person name="Yamashita S."/>
            <person name="Jong L.W."/>
            <person name="Tomita R."/>
            <person name="Iwane A.H."/>
            <person name="Miyagishima S.Y."/>
        </authorList>
    </citation>
    <scope>NUCLEOTIDE SEQUENCE</scope>
    <source>
        <strain evidence="2">NBRC 102759</strain>
    </source>
</reference>
<sequence length="322" mass="36791">MSLKDTSCVYYAEEDIVSKTSGFHIHTYCWIPNTMLDYLQENNASSAQPKASVFLIHGLHSNTFCEYLEPDPSQNGARRLYSNSIPQLLNEHGFVVFAHDHQGHGKSQGKCKGYFDSMETLVSDTLQLIEWITKEKYPVLKEKPIFLMGCSMGSLVSILLGLKYGSYLRGAVLISPAVSQANNQFGVIGRILKPLSGWVSAWYPTLPVLRLPKNEKFPQLQKSWDNDELNYHGKLRARVGEQFVKTYDELSEKATNFTIPFIMYYGSEDTLVDPKGMQSFFDKAASRDKKVVPLEGRWHILHHEPGKELVREQFLQWIEERC</sequence>
<evidence type="ECO:0000259" key="1">
    <source>
        <dbReference type="Pfam" id="PF12146"/>
    </source>
</evidence>
<dbReference type="PANTHER" id="PTHR11614">
    <property type="entry name" value="PHOSPHOLIPASE-RELATED"/>
    <property type="match status" value="1"/>
</dbReference>
<feature type="domain" description="Serine aminopeptidase S33" evidence="1">
    <location>
        <begin position="87"/>
        <end position="305"/>
    </location>
</feature>
<dbReference type="InterPro" id="IPR051044">
    <property type="entry name" value="MAG_DAG_Lipase"/>
</dbReference>
<keyword evidence="3" id="KW-1185">Reference proteome</keyword>
<accession>A0A9C7PZW7</accession>
<organism evidence="2 3">
    <name type="scientific">Galdieria partita</name>
    <dbReference type="NCBI Taxonomy" id="83374"/>
    <lineage>
        <taxon>Eukaryota</taxon>
        <taxon>Rhodophyta</taxon>
        <taxon>Bangiophyceae</taxon>
        <taxon>Galdieriales</taxon>
        <taxon>Galdieriaceae</taxon>
        <taxon>Galdieria</taxon>
    </lineage>
</organism>
<dbReference type="SUPFAM" id="SSF53474">
    <property type="entry name" value="alpha/beta-Hydrolases"/>
    <property type="match status" value="1"/>
</dbReference>
<dbReference type="InterPro" id="IPR022742">
    <property type="entry name" value="Hydrolase_4"/>
</dbReference>
<evidence type="ECO:0000313" key="3">
    <source>
        <dbReference type="Proteomes" id="UP001061958"/>
    </source>
</evidence>
<dbReference type="EMBL" id="BQMJ01000044">
    <property type="protein sequence ID" value="GJQ13490.1"/>
    <property type="molecule type" value="Genomic_DNA"/>
</dbReference>
<dbReference type="InterPro" id="IPR029058">
    <property type="entry name" value="AB_hydrolase_fold"/>
</dbReference>
<gene>
    <name evidence="2" type="ORF">GpartN1_g5281.t1</name>
</gene>
<proteinExistence type="predicted"/>
<dbReference type="Proteomes" id="UP001061958">
    <property type="component" value="Unassembled WGS sequence"/>
</dbReference>
<dbReference type="OrthoDB" id="2498029at2759"/>
<protein>
    <recommendedName>
        <fullName evidence="1">Serine aminopeptidase S33 domain-containing protein</fullName>
    </recommendedName>
</protein>
<reference evidence="2" key="2">
    <citation type="submission" date="2022-01" db="EMBL/GenBank/DDBJ databases">
        <authorList>
            <person name="Hirooka S."/>
            <person name="Miyagishima S.Y."/>
        </authorList>
    </citation>
    <scope>NUCLEOTIDE SEQUENCE</scope>
    <source>
        <strain evidence="2">NBRC 102759</strain>
    </source>
</reference>
<dbReference type="Gene3D" id="3.40.50.1820">
    <property type="entry name" value="alpha/beta hydrolase"/>
    <property type="match status" value="1"/>
</dbReference>